<keyword evidence="1" id="KW-0472">Membrane</keyword>
<proteinExistence type="predicted"/>
<evidence type="ECO:0008006" key="4">
    <source>
        <dbReference type="Google" id="ProtNLM"/>
    </source>
</evidence>
<comment type="caution">
    <text evidence="2">The sequence shown here is derived from an EMBL/GenBank/DDBJ whole genome shotgun (WGS) entry which is preliminary data.</text>
</comment>
<keyword evidence="1" id="KW-1133">Transmembrane helix</keyword>
<feature type="transmembrane region" description="Helical" evidence="1">
    <location>
        <begin position="85"/>
        <end position="105"/>
    </location>
</feature>
<evidence type="ECO:0000313" key="3">
    <source>
        <dbReference type="Proteomes" id="UP001561046"/>
    </source>
</evidence>
<feature type="transmembrane region" description="Helical" evidence="1">
    <location>
        <begin position="12"/>
        <end position="32"/>
    </location>
</feature>
<gene>
    <name evidence="2" type="ORF">AB6724_07290</name>
</gene>
<keyword evidence="3" id="KW-1185">Reference proteome</keyword>
<protein>
    <recommendedName>
        <fullName evidence="4">DUF3995 domain-containing protein</fullName>
    </recommendedName>
</protein>
<name>A0ABV3ZTK6_9BURK</name>
<keyword evidence="1" id="KW-0812">Transmembrane</keyword>
<reference evidence="2 3" key="1">
    <citation type="journal article" date="2013" name="Int. J. Syst. Evol. Microbiol.">
        <title>Comamonas guangdongensis sp. nov., isolated from subterranean forest sediment, and emended description of the genus Comamonas.</title>
        <authorList>
            <person name="Zhang J."/>
            <person name="Wang Y."/>
            <person name="Zhou S."/>
            <person name="Wu C."/>
            <person name="He J."/>
            <person name="Li F."/>
        </authorList>
    </citation>
    <scope>NUCLEOTIDE SEQUENCE [LARGE SCALE GENOMIC DNA]</scope>
    <source>
        <strain evidence="2 3">CCTCC AB2011133</strain>
    </source>
</reference>
<organism evidence="2 3">
    <name type="scientific">Comamonas guangdongensis</name>
    <dbReference type="NCBI Taxonomy" id="510515"/>
    <lineage>
        <taxon>Bacteria</taxon>
        <taxon>Pseudomonadati</taxon>
        <taxon>Pseudomonadota</taxon>
        <taxon>Betaproteobacteria</taxon>
        <taxon>Burkholderiales</taxon>
        <taxon>Comamonadaceae</taxon>
        <taxon>Comamonas</taxon>
    </lineage>
</organism>
<evidence type="ECO:0000313" key="2">
    <source>
        <dbReference type="EMBL" id="MEX8192641.1"/>
    </source>
</evidence>
<sequence>MQELARLSSMAAALLDAAAAVAHLACIFWGAHGLRLLGAGERIAGLVEAGHWYPPLISAAIGSLLSLLTAYALSGAGLLGPLPGLRPVLALAGTVFLARAAAVPWLRPLFQGNSIRFWRVSSTICLALGLLHLAAALGR</sequence>
<dbReference type="EMBL" id="JBFYGN010000006">
    <property type="protein sequence ID" value="MEX8192641.1"/>
    <property type="molecule type" value="Genomic_DNA"/>
</dbReference>
<evidence type="ECO:0000256" key="1">
    <source>
        <dbReference type="SAM" id="Phobius"/>
    </source>
</evidence>
<feature type="transmembrane region" description="Helical" evidence="1">
    <location>
        <begin position="52"/>
        <end position="73"/>
    </location>
</feature>
<feature type="transmembrane region" description="Helical" evidence="1">
    <location>
        <begin position="117"/>
        <end position="137"/>
    </location>
</feature>
<accession>A0ABV3ZTK6</accession>
<dbReference type="Proteomes" id="UP001561046">
    <property type="component" value="Unassembled WGS sequence"/>
</dbReference>